<protein>
    <submittedName>
        <fullName evidence="2">Glycosyltransferase</fullName>
        <ecNumber evidence="2">2.4.-.-</ecNumber>
    </submittedName>
</protein>
<dbReference type="EC" id="2.4.-.-" evidence="2"/>
<dbReference type="EMBL" id="JAPDOD010000094">
    <property type="protein sequence ID" value="MDA0167235.1"/>
    <property type="molecule type" value="Genomic_DNA"/>
</dbReference>
<keyword evidence="2" id="KW-0328">Glycosyltransferase</keyword>
<sequence length="467" mass="48675">MPEPFVSALMAAYNAEPFVAEAIESALAQDWPADRLEVVVCDDGSTDGTAAVVSSYVERFPGRVRLIQQANAGPCAAVNTALASARGEWLGLLDADDAWPADKLRVQGEVLRSRPSVGLVYGDMRVIDAAGDVIQESWLEGEPLLPEGRCVAELLAGNVATASSLLMRASVVEPIPSEIPYTDWWFAARAALVSDIAYVPEPRTLYRFHGGNITLGVEGPARARELRKALTFVRWFLRRMQPGMASARGVATAWTYFEYCERELAALGEAGVEVGEADRSQARAELVRAGAAPPSATVSATAATATAGAAPRAATATAAPSRPAAHRVIAFLRAAAADPTLSAARDGLADALAAALPAEAAPLDGAGPRVVLAFADELVAAPHLLDAWAREMRGVPGVTLAVTTSPDATDALARAAAGLPDDVDVLAVVGPVDRDAVSAVYSEQGRDDPPAPRFGAADLARLAAAWS</sequence>
<dbReference type="AlphaFoldDB" id="A0A9X3S531"/>
<dbReference type="Proteomes" id="UP001149140">
    <property type="component" value="Unassembled WGS sequence"/>
</dbReference>
<dbReference type="PANTHER" id="PTHR22916">
    <property type="entry name" value="GLYCOSYLTRANSFERASE"/>
    <property type="match status" value="1"/>
</dbReference>
<dbReference type="SUPFAM" id="SSF53448">
    <property type="entry name" value="Nucleotide-diphospho-sugar transferases"/>
    <property type="match status" value="1"/>
</dbReference>
<evidence type="ECO:0000313" key="2">
    <source>
        <dbReference type="EMBL" id="MDA0167235.1"/>
    </source>
</evidence>
<dbReference type="InterPro" id="IPR029044">
    <property type="entry name" value="Nucleotide-diphossugar_trans"/>
</dbReference>
<dbReference type="GO" id="GO:0016758">
    <property type="term" value="F:hexosyltransferase activity"/>
    <property type="evidence" value="ECO:0007669"/>
    <property type="project" value="UniProtKB-ARBA"/>
</dbReference>
<keyword evidence="2" id="KW-0808">Transferase</keyword>
<comment type="caution">
    <text evidence="2">The sequence shown here is derived from an EMBL/GenBank/DDBJ whole genome shotgun (WGS) entry which is preliminary data.</text>
</comment>
<dbReference type="Pfam" id="PF00535">
    <property type="entry name" value="Glycos_transf_2"/>
    <property type="match status" value="1"/>
</dbReference>
<organism evidence="2 3">
    <name type="scientific">Solirubrobacter ginsenosidimutans</name>
    <dbReference type="NCBI Taxonomy" id="490573"/>
    <lineage>
        <taxon>Bacteria</taxon>
        <taxon>Bacillati</taxon>
        <taxon>Actinomycetota</taxon>
        <taxon>Thermoleophilia</taxon>
        <taxon>Solirubrobacterales</taxon>
        <taxon>Solirubrobacteraceae</taxon>
        <taxon>Solirubrobacter</taxon>
    </lineage>
</organism>
<reference evidence="2" key="1">
    <citation type="submission" date="2022-10" db="EMBL/GenBank/DDBJ databases">
        <title>The WGS of Solirubrobacter ginsenosidimutans DSM 21036.</title>
        <authorList>
            <person name="Jiang Z."/>
        </authorList>
    </citation>
    <scope>NUCLEOTIDE SEQUENCE</scope>
    <source>
        <strain evidence="2">DSM 21036</strain>
    </source>
</reference>
<accession>A0A9X3S531</accession>
<proteinExistence type="predicted"/>
<dbReference type="PANTHER" id="PTHR22916:SF3">
    <property type="entry name" value="UDP-GLCNAC:BETAGAL BETA-1,3-N-ACETYLGLUCOSAMINYLTRANSFERASE-LIKE PROTEIN 1"/>
    <property type="match status" value="1"/>
</dbReference>
<name>A0A9X3S531_9ACTN</name>
<evidence type="ECO:0000259" key="1">
    <source>
        <dbReference type="Pfam" id="PF00535"/>
    </source>
</evidence>
<dbReference type="RefSeq" id="WP_270046485.1">
    <property type="nucleotide sequence ID" value="NZ_JAPDOD010000094.1"/>
</dbReference>
<dbReference type="InterPro" id="IPR001173">
    <property type="entry name" value="Glyco_trans_2-like"/>
</dbReference>
<feature type="domain" description="Glycosyltransferase 2-like" evidence="1">
    <location>
        <begin position="7"/>
        <end position="113"/>
    </location>
</feature>
<evidence type="ECO:0000313" key="3">
    <source>
        <dbReference type="Proteomes" id="UP001149140"/>
    </source>
</evidence>
<gene>
    <name evidence="2" type="ORF">OM076_43650</name>
</gene>
<dbReference type="Gene3D" id="3.90.550.10">
    <property type="entry name" value="Spore Coat Polysaccharide Biosynthesis Protein SpsA, Chain A"/>
    <property type="match status" value="1"/>
</dbReference>
<keyword evidence="3" id="KW-1185">Reference proteome</keyword>